<protein>
    <submittedName>
        <fullName evidence="1">Uncharacterized protein</fullName>
    </submittedName>
</protein>
<evidence type="ECO:0000313" key="1">
    <source>
        <dbReference type="EMBL" id="CKU81121.1"/>
    </source>
</evidence>
<organism evidence="1 2">
    <name type="scientific">Mycobacterium tuberculosis</name>
    <dbReference type="NCBI Taxonomy" id="1773"/>
    <lineage>
        <taxon>Bacteria</taxon>
        <taxon>Bacillati</taxon>
        <taxon>Actinomycetota</taxon>
        <taxon>Actinomycetes</taxon>
        <taxon>Mycobacteriales</taxon>
        <taxon>Mycobacteriaceae</taxon>
        <taxon>Mycobacterium</taxon>
        <taxon>Mycobacterium tuberculosis complex</taxon>
    </lineage>
</organism>
<dbReference type="EMBL" id="CNGE01002183">
    <property type="protein sequence ID" value="CKU81121.1"/>
    <property type="molecule type" value="Genomic_DNA"/>
</dbReference>
<reference evidence="1 2" key="1">
    <citation type="submission" date="2015-03" db="EMBL/GenBank/DDBJ databases">
        <authorList>
            <consortium name="Pathogen Informatics"/>
        </authorList>
    </citation>
    <scope>NUCLEOTIDE SEQUENCE [LARGE SCALE GENOMIC DNA]</scope>
    <source>
        <strain evidence="1 2">Bir 172</strain>
    </source>
</reference>
<gene>
    <name evidence="1" type="ORF">ERS027646_04959</name>
</gene>
<accession>A0A655ASL5</accession>
<name>A0A655ASL5_MYCTX</name>
<proteinExistence type="predicted"/>
<sequence length="40" mass="4411">MLGSGWVVSRLSLEFRAFISVQIMIATPCENTTGVLWPLS</sequence>
<evidence type="ECO:0000313" key="2">
    <source>
        <dbReference type="Proteomes" id="UP000048948"/>
    </source>
</evidence>
<dbReference type="AlphaFoldDB" id="A0A655ASL5"/>
<dbReference type="Proteomes" id="UP000048948">
    <property type="component" value="Unassembled WGS sequence"/>
</dbReference>